<dbReference type="RefSeq" id="XP_013414983.1">
    <property type="nucleotide sequence ID" value="XM_013559529.1"/>
</dbReference>
<dbReference type="GO" id="GO:0004833">
    <property type="term" value="F:L-tryptophan 2,3-dioxygenase activity"/>
    <property type="evidence" value="ECO:0007669"/>
    <property type="project" value="TreeGrafter"/>
</dbReference>
<evidence type="ECO:0000256" key="1">
    <source>
        <dbReference type="ARBA" id="ARBA00007119"/>
    </source>
</evidence>
<dbReference type="GO" id="GO:0034354">
    <property type="term" value="P:'de novo' NAD+ biosynthetic process from L-tryptophan"/>
    <property type="evidence" value="ECO:0007669"/>
    <property type="project" value="TreeGrafter"/>
</dbReference>
<dbReference type="GO" id="GO:0019441">
    <property type="term" value="P:L-tryptophan catabolic process to kynurenine"/>
    <property type="evidence" value="ECO:0007669"/>
    <property type="project" value="InterPro"/>
</dbReference>
<dbReference type="KEGG" id="lak:106176942"/>
<gene>
    <name evidence="6" type="primary">LOC106176942</name>
</gene>
<dbReference type="Pfam" id="PF01231">
    <property type="entry name" value="IDO"/>
    <property type="match status" value="1"/>
</dbReference>
<dbReference type="PROSITE" id="PS00876">
    <property type="entry name" value="IDO_1"/>
    <property type="match status" value="1"/>
</dbReference>
<dbReference type="InterPro" id="IPR000898">
    <property type="entry name" value="Indolamine_dOase"/>
</dbReference>
<comment type="similarity">
    <text evidence="1">Belongs to the indoleamine 2,3-dioxygenase family.</text>
</comment>
<accession>A0A1S3JX82</accession>
<dbReference type="AlphaFoldDB" id="A0A1S3JX82"/>
<keyword evidence="5" id="KW-1185">Reference proteome</keyword>
<protein>
    <submittedName>
        <fullName evidence="6">Myoglobin-like</fullName>
    </submittedName>
</protein>
<dbReference type="GO" id="GO:0046872">
    <property type="term" value="F:metal ion binding"/>
    <property type="evidence" value="ECO:0007669"/>
    <property type="project" value="UniProtKB-KW"/>
</dbReference>
<dbReference type="OrthoDB" id="10262710at2759"/>
<sequence>MPAGHREFLNAIENGPSLRHHGFGKRNISKQIALSTFLFQDHLSEYFLPWEQLGKKAAKLDAGELKDQVKKLPCLDYTRLRSYEEYCLAHSLLSTIAHCYVWQDRDKGVVPEVLPRAVAVPWYHVSQYLGLNPVYCYMAGMLANWRKESEDSCDIDIICGAPGTPHTDWFFKVSIQIEIDFGKGVKDIIKTYQSLETGDDDGLIEGLQGIADTIKRMQQTLSRMHEKQDPWPFYNKLRPFFEGWGAQSKFLPEGLIYEGVSDSPLQYLGGSAAQSSTIQTFDAILGVKHTAEAVPYLRKVREYMPAGHREFLNAIENGPSLRHHVKLLHNDGVRKAYNKCIQALTDFRSYHFAIIVKYILVQSYKKNGESRYGSEAQGAGGTYLVAFLKSTRDQTARCILGDSETDHVTKQADDTVLVGLKMEERPSSPLLHPGTTRIIKAIADPEV</sequence>
<evidence type="ECO:0000256" key="2">
    <source>
        <dbReference type="ARBA" id="ARBA00022723"/>
    </source>
</evidence>
<evidence type="ECO:0000313" key="6">
    <source>
        <dbReference type="RefSeq" id="XP_013414983.1"/>
    </source>
</evidence>
<dbReference type="GeneID" id="106176942"/>
<dbReference type="PANTHER" id="PTHR28657">
    <property type="entry name" value="INDOLEAMINE 2,3-DIOXYGENASE"/>
    <property type="match status" value="1"/>
</dbReference>
<dbReference type="PANTHER" id="PTHR28657:SF5">
    <property type="entry name" value="INDOLEAMINE 2,3-DIOXYGENASE"/>
    <property type="match status" value="1"/>
</dbReference>
<dbReference type="InterPro" id="IPR037217">
    <property type="entry name" value="Trp/Indoleamine_2_3_dOase-like"/>
</dbReference>
<dbReference type="Proteomes" id="UP000085678">
    <property type="component" value="Unplaced"/>
</dbReference>
<keyword evidence="3 4" id="KW-0408">Iron</keyword>
<evidence type="ECO:0000256" key="4">
    <source>
        <dbReference type="PIRSR" id="PIRSR600898-1"/>
    </source>
</evidence>
<evidence type="ECO:0000256" key="3">
    <source>
        <dbReference type="ARBA" id="ARBA00023004"/>
    </source>
</evidence>
<feature type="binding site" description="proximal binding residue" evidence="4">
    <location>
        <position position="351"/>
    </location>
    <ligand>
        <name>heme b</name>
        <dbReference type="ChEBI" id="CHEBI:60344"/>
    </ligand>
    <ligandPart>
        <name>Fe</name>
        <dbReference type="ChEBI" id="CHEBI:18248"/>
    </ligandPart>
</feature>
<evidence type="ECO:0000313" key="5">
    <source>
        <dbReference type="Proteomes" id="UP000085678"/>
    </source>
</evidence>
<dbReference type="GO" id="GO:0033754">
    <property type="term" value="F:indoleamine 2,3-dioxygenase activity"/>
    <property type="evidence" value="ECO:0007669"/>
    <property type="project" value="TreeGrafter"/>
</dbReference>
<dbReference type="GO" id="GO:0020037">
    <property type="term" value="F:heme binding"/>
    <property type="evidence" value="ECO:0007669"/>
    <property type="project" value="InterPro"/>
</dbReference>
<dbReference type="SUPFAM" id="SSF140959">
    <property type="entry name" value="Indolic compounds 2,3-dioxygenase-like"/>
    <property type="match status" value="1"/>
</dbReference>
<reference evidence="6" key="1">
    <citation type="submission" date="2025-08" db="UniProtKB">
        <authorList>
            <consortium name="RefSeq"/>
        </authorList>
    </citation>
    <scope>IDENTIFICATION</scope>
    <source>
        <tissue evidence="6">Gonads</tissue>
    </source>
</reference>
<organism evidence="5 6">
    <name type="scientific">Lingula anatina</name>
    <name type="common">Brachiopod</name>
    <name type="synonym">Lingula unguis</name>
    <dbReference type="NCBI Taxonomy" id="7574"/>
    <lineage>
        <taxon>Eukaryota</taxon>
        <taxon>Metazoa</taxon>
        <taxon>Spiralia</taxon>
        <taxon>Lophotrochozoa</taxon>
        <taxon>Brachiopoda</taxon>
        <taxon>Linguliformea</taxon>
        <taxon>Lingulata</taxon>
        <taxon>Lingulida</taxon>
        <taxon>Linguloidea</taxon>
        <taxon>Lingulidae</taxon>
        <taxon>Lingula</taxon>
    </lineage>
</organism>
<proteinExistence type="inferred from homology"/>
<dbReference type="GO" id="GO:0005737">
    <property type="term" value="C:cytoplasm"/>
    <property type="evidence" value="ECO:0007669"/>
    <property type="project" value="TreeGrafter"/>
</dbReference>
<dbReference type="Gene3D" id="1.20.58.480">
    <property type="match status" value="1"/>
</dbReference>
<keyword evidence="4" id="KW-0349">Heme</keyword>
<dbReference type="STRING" id="7574.A0A1S3JX82"/>
<keyword evidence="2 4" id="KW-0479">Metal-binding</keyword>
<name>A0A1S3JX82_LINAN</name>
<dbReference type="InParanoid" id="A0A1S3JX82"/>